<dbReference type="Pfam" id="PF01171">
    <property type="entry name" value="ATP_bind_3"/>
    <property type="match status" value="1"/>
</dbReference>
<gene>
    <name evidence="9" type="ORF">NLI96_g5423</name>
</gene>
<comment type="catalytic activity">
    <reaction evidence="6">
        <text>cytidine(34) in tRNA(Ile2) + L-lysine + ATP = lysidine(34) in tRNA(Ile2) + AMP + diphosphate + H(+)</text>
        <dbReference type="Rhea" id="RHEA:43744"/>
        <dbReference type="Rhea" id="RHEA-COMP:10625"/>
        <dbReference type="Rhea" id="RHEA-COMP:10670"/>
        <dbReference type="ChEBI" id="CHEBI:15378"/>
        <dbReference type="ChEBI" id="CHEBI:30616"/>
        <dbReference type="ChEBI" id="CHEBI:32551"/>
        <dbReference type="ChEBI" id="CHEBI:33019"/>
        <dbReference type="ChEBI" id="CHEBI:82748"/>
        <dbReference type="ChEBI" id="CHEBI:83665"/>
        <dbReference type="ChEBI" id="CHEBI:456215"/>
        <dbReference type="EC" id="6.3.4.19"/>
    </reaction>
</comment>
<dbReference type="PANTHER" id="PTHR43033:SF1">
    <property type="entry name" value="TRNA(ILE)-LYSIDINE SYNTHASE-RELATED"/>
    <property type="match status" value="1"/>
</dbReference>
<dbReference type="GO" id="GO:0008033">
    <property type="term" value="P:tRNA processing"/>
    <property type="evidence" value="ECO:0007669"/>
    <property type="project" value="UniProtKB-KW"/>
</dbReference>
<dbReference type="HAMAP" id="MF_01161">
    <property type="entry name" value="tRNA_Ile_lys_synt"/>
    <property type="match status" value="1"/>
</dbReference>
<sequence length="671" mass="76291">MARIASGLLPPQSGHLRYPPLTSGGSSPQSWYTQAAVGRCAIFHPSQQVNFYTYFSSVHRQQDGPGGSAVAVANSGGPDSTCLLFLLGSLIRKASQDDDRLVPERVKFALPRRVVSIHVDHQIQENSGEMARVANRIAERCRALPVTIPIPWSTSPDSLFPQKPPPGVPFEDIARHARSNRLFLAMTMHRAFCIAFAHHADDQVETSVMRFTSGTTLFGAMGMRPVRRWGMGDLSPLSWNEGLGMQRFVVRPLLEVSKDRILATCDAHRLEYFTDLTNFQPDITLRNRIRHILDSPPVEDPIADVEDSPSTKTNQSPADRSRKQILKAIQQLDPSHDEYRSRDQKEGLRESVRLLGQSIEQIESQGIFLLWISNTRYQHRSPPVTNFLREHLLESPPTTALISEDSLDTITDPVVRVGLARRLLRYVSPQRWGSSAAEAGGSSSSLNGIVKNLYDRDREIRPFVRRSTVVWTSVTMGADGSIKFRRPGATENGAWLVRRQPAMDYRRPHKKINNQLLSVDITQRLRDFIGGVDDHDAYDPDFAAYGSSISSIRKSLSQTKRKFKFLWDGRVLVVIDEKIIPPYIFEGLQDTTETDKFRITVELGDQTYQLPRVMLRRKGERDVVLADVTHRWDLRLRLKKGKLRKEKEVLDKQEDEEPWIRFQYIRTWEAI</sequence>
<feature type="domain" description="tRNA(Ile)-lysidine/2-thiocytidine synthase N-terminal" evidence="8">
    <location>
        <begin position="70"/>
        <end position="291"/>
    </location>
</feature>
<dbReference type="SUPFAM" id="SSF52402">
    <property type="entry name" value="Adenine nucleotide alpha hydrolases-like"/>
    <property type="match status" value="1"/>
</dbReference>
<dbReference type="InterPro" id="IPR014729">
    <property type="entry name" value="Rossmann-like_a/b/a_fold"/>
</dbReference>
<proteinExistence type="inferred from homology"/>
<evidence type="ECO:0000256" key="7">
    <source>
        <dbReference type="SAM" id="MobiDB-lite"/>
    </source>
</evidence>
<dbReference type="AlphaFoldDB" id="A0AAD5YDX3"/>
<dbReference type="CDD" id="cd01992">
    <property type="entry name" value="TilS_N"/>
    <property type="match status" value="1"/>
</dbReference>
<keyword evidence="2" id="KW-0436">Ligase</keyword>
<keyword evidence="3" id="KW-0819">tRNA processing</keyword>
<evidence type="ECO:0000256" key="1">
    <source>
        <dbReference type="ARBA" id="ARBA00013267"/>
    </source>
</evidence>
<evidence type="ECO:0000256" key="6">
    <source>
        <dbReference type="ARBA" id="ARBA00048539"/>
    </source>
</evidence>
<dbReference type="NCBIfam" id="TIGR02432">
    <property type="entry name" value="lysidine_TilS_N"/>
    <property type="match status" value="1"/>
</dbReference>
<dbReference type="GO" id="GO:0032267">
    <property type="term" value="F:tRNA(Ile)-lysidine synthase activity"/>
    <property type="evidence" value="ECO:0007669"/>
    <property type="project" value="UniProtKB-EC"/>
</dbReference>
<name>A0AAD5YDX3_9APHY</name>
<dbReference type="PANTHER" id="PTHR43033">
    <property type="entry name" value="TRNA(ILE)-LYSIDINE SYNTHASE-RELATED"/>
    <property type="match status" value="1"/>
</dbReference>
<dbReference type="Proteomes" id="UP001212997">
    <property type="component" value="Unassembled WGS sequence"/>
</dbReference>
<evidence type="ECO:0000256" key="2">
    <source>
        <dbReference type="ARBA" id="ARBA00022598"/>
    </source>
</evidence>
<dbReference type="EC" id="6.3.4.19" evidence="1"/>
<evidence type="ECO:0000256" key="4">
    <source>
        <dbReference type="ARBA" id="ARBA00022741"/>
    </source>
</evidence>
<keyword evidence="4" id="KW-0547">Nucleotide-binding</keyword>
<evidence type="ECO:0000313" key="10">
    <source>
        <dbReference type="Proteomes" id="UP001212997"/>
    </source>
</evidence>
<feature type="region of interest" description="Disordered" evidence="7">
    <location>
        <begin position="298"/>
        <end position="322"/>
    </location>
</feature>
<protein>
    <recommendedName>
        <fullName evidence="1">tRNA(Ile)-lysidine synthetase</fullName>
        <ecNumber evidence="1">6.3.4.19</ecNumber>
    </recommendedName>
</protein>
<feature type="compositionally biased region" description="Polar residues" evidence="7">
    <location>
        <begin position="308"/>
        <end position="318"/>
    </location>
</feature>
<dbReference type="Gene3D" id="3.40.50.620">
    <property type="entry name" value="HUPs"/>
    <property type="match status" value="1"/>
</dbReference>
<dbReference type="InterPro" id="IPR012094">
    <property type="entry name" value="tRNA_Ile_lys_synt"/>
</dbReference>
<dbReference type="InterPro" id="IPR012795">
    <property type="entry name" value="tRNA_Ile_lys_synt_N"/>
</dbReference>
<dbReference type="InterPro" id="IPR011063">
    <property type="entry name" value="TilS/TtcA_N"/>
</dbReference>
<comment type="caution">
    <text evidence="9">The sequence shown here is derived from an EMBL/GenBank/DDBJ whole genome shotgun (WGS) entry which is preliminary data.</text>
</comment>
<organism evidence="9 10">
    <name type="scientific">Meripilus lineatus</name>
    <dbReference type="NCBI Taxonomy" id="2056292"/>
    <lineage>
        <taxon>Eukaryota</taxon>
        <taxon>Fungi</taxon>
        <taxon>Dikarya</taxon>
        <taxon>Basidiomycota</taxon>
        <taxon>Agaricomycotina</taxon>
        <taxon>Agaricomycetes</taxon>
        <taxon>Polyporales</taxon>
        <taxon>Meripilaceae</taxon>
        <taxon>Meripilus</taxon>
    </lineage>
</organism>
<evidence type="ECO:0000256" key="3">
    <source>
        <dbReference type="ARBA" id="ARBA00022694"/>
    </source>
</evidence>
<evidence type="ECO:0000313" key="9">
    <source>
        <dbReference type="EMBL" id="KAJ3484762.1"/>
    </source>
</evidence>
<evidence type="ECO:0000259" key="8">
    <source>
        <dbReference type="Pfam" id="PF01171"/>
    </source>
</evidence>
<keyword evidence="5" id="KW-0067">ATP-binding</keyword>
<dbReference type="EMBL" id="JANAWD010000177">
    <property type="protein sequence ID" value="KAJ3484762.1"/>
    <property type="molecule type" value="Genomic_DNA"/>
</dbReference>
<dbReference type="GO" id="GO:0005524">
    <property type="term" value="F:ATP binding"/>
    <property type="evidence" value="ECO:0007669"/>
    <property type="project" value="UniProtKB-KW"/>
</dbReference>
<reference evidence="9" key="1">
    <citation type="submission" date="2022-07" db="EMBL/GenBank/DDBJ databases">
        <title>Genome Sequence of Physisporinus lineatus.</title>
        <authorList>
            <person name="Buettner E."/>
        </authorList>
    </citation>
    <scope>NUCLEOTIDE SEQUENCE</scope>
    <source>
        <strain evidence="9">VT162</strain>
    </source>
</reference>
<evidence type="ECO:0000256" key="5">
    <source>
        <dbReference type="ARBA" id="ARBA00022840"/>
    </source>
</evidence>
<accession>A0AAD5YDX3</accession>
<keyword evidence="10" id="KW-1185">Reference proteome</keyword>